<accession>A0AAW9DN68</accession>
<dbReference type="EMBL" id="JAWXYB010000018">
    <property type="protein sequence ID" value="MDX5930493.1"/>
    <property type="molecule type" value="Genomic_DNA"/>
</dbReference>
<evidence type="ECO:0000256" key="1">
    <source>
        <dbReference type="ARBA" id="ARBA00001936"/>
    </source>
</evidence>
<evidence type="ECO:0000256" key="14">
    <source>
        <dbReference type="HAMAP-Rule" id="MF_00138"/>
    </source>
</evidence>
<gene>
    <name evidence="14 17" type="primary">purD</name>
    <name evidence="17" type="ORF">SIL87_06925</name>
</gene>
<evidence type="ECO:0000256" key="7">
    <source>
        <dbReference type="ARBA" id="ARBA00022741"/>
    </source>
</evidence>
<dbReference type="SUPFAM" id="SSF56059">
    <property type="entry name" value="Glutathione synthetase ATP-binding domain-like"/>
    <property type="match status" value="1"/>
</dbReference>
<evidence type="ECO:0000256" key="9">
    <source>
        <dbReference type="ARBA" id="ARBA00022840"/>
    </source>
</evidence>
<dbReference type="InterPro" id="IPR037123">
    <property type="entry name" value="PRibGlycinamide_synth_C_sf"/>
</dbReference>
<feature type="domain" description="ATP-grasp" evidence="16">
    <location>
        <begin position="107"/>
        <end position="313"/>
    </location>
</feature>
<dbReference type="InterPro" id="IPR016185">
    <property type="entry name" value="PreATP-grasp_dom_sf"/>
</dbReference>
<keyword evidence="10" id="KW-0464">Manganese</keyword>
<dbReference type="EC" id="6.3.4.13" evidence="4 14"/>
<evidence type="ECO:0000256" key="15">
    <source>
        <dbReference type="PROSITE-ProRule" id="PRU00409"/>
    </source>
</evidence>
<comment type="caution">
    <text evidence="17">The sequence shown here is derived from an EMBL/GenBank/DDBJ whole genome shotgun (WGS) entry which is preliminary data.</text>
</comment>
<dbReference type="HAMAP" id="MF_00138">
    <property type="entry name" value="GARS"/>
    <property type="match status" value="1"/>
</dbReference>
<keyword evidence="6" id="KW-0479">Metal-binding</keyword>
<dbReference type="PROSITE" id="PS00184">
    <property type="entry name" value="GARS"/>
    <property type="match status" value="1"/>
</dbReference>
<dbReference type="Gene3D" id="3.40.50.20">
    <property type="match status" value="1"/>
</dbReference>
<dbReference type="Pfam" id="PF01071">
    <property type="entry name" value="GARS_A"/>
    <property type="match status" value="1"/>
</dbReference>
<comment type="similarity">
    <text evidence="11 14">Belongs to the GARS family.</text>
</comment>
<dbReference type="SMART" id="SM01209">
    <property type="entry name" value="GARS_A"/>
    <property type="match status" value="1"/>
</dbReference>
<dbReference type="Pfam" id="PF02843">
    <property type="entry name" value="GARS_C"/>
    <property type="match status" value="1"/>
</dbReference>
<dbReference type="Gene3D" id="3.30.1490.20">
    <property type="entry name" value="ATP-grasp fold, A domain"/>
    <property type="match status" value="1"/>
</dbReference>
<keyword evidence="9 15" id="KW-0067">ATP-binding</keyword>
<name>A0AAW9DN68_ACIAO</name>
<dbReference type="InterPro" id="IPR013815">
    <property type="entry name" value="ATP_grasp_subdomain_1"/>
</dbReference>
<keyword evidence="7 15" id="KW-0547">Nucleotide-binding</keyword>
<dbReference type="GO" id="GO:0046872">
    <property type="term" value="F:metal ion binding"/>
    <property type="evidence" value="ECO:0007669"/>
    <property type="project" value="UniProtKB-KW"/>
</dbReference>
<dbReference type="NCBIfam" id="TIGR00877">
    <property type="entry name" value="purD"/>
    <property type="match status" value="1"/>
</dbReference>
<evidence type="ECO:0000313" key="17">
    <source>
        <dbReference type="EMBL" id="MDX5930493.1"/>
    </source>
</evidence>
<evidence type="ECO:0000256" key="4">
    <source>
        <dbReference type="ARBA" id="ARBA00013255"/>
    </source>
</evidence>
<dbReference type="SMART" id="SM01210">
    <property type="entry name" value="GARS_C"/>
    <property type="match status" value="1"/>
</dbReference>
<evidence type="ECO:0000256" key="6">
    <source>
        <dbReference type="ARBA" id="ARBA00022723"/>
    </source>
</evidence>
<evidence type="ECO:0000256" key="10">
    <source>
        <dbReference type="ARBA" id="ARBA00023211"/>
    </source>
</evidence>
<evidence type="ECO:0000256" key="13">
    <source>
        <dbReference type="ARBA" id="ARBA00042864"/>
    </source>
</evidence>
<dbReference type="Gene3D" id="3.30.470.20">
    <property type="entry name" value="ATP-grasp fold, B domain"/>
    <property type="match status" value="1"/>
</dbReference>
<comment type="cofactor">
    <cofactor evidence="1">
        <name>Mn(2+)</name>
        <dbReference type="ChEBI" id="CHEBI:29035"/>
    </cofactor>
</comment>
<sequence length="429" mass="43424">MRVLIIGGGGREHALAWKIAQSPLLARLFVAPGNPGTAALGENVAIAVDDIAALVAFAVAQRIDLVIPGPELPLALGIADALAAAGIACCGPSRAAAQLESSKAFTKRICDEAGIPTAAWAEFTDAAAARAYLADHPAPIVIKADGLAAGKGVVVAASDAEADAAVSAMLEDQVHGASGARIVIEACMTGPEMSFFAICDGGTALFCGTAMDHKRVGEGDTGPNTGGMGAIAPHPAATDPVIETVMATIIRPALAAMVARGTPFRGFLFAGLMLTGQGPKLIEFNARFGDPECEALMPLLASDILPVLHDTARGALDGGAKVAWHEGAAAAVIMAARGYPGGYETGGLIDLAGADEVPDTEIFHAGTRLQDGVLRSAGGRVLAVTATGPTLDEALGRAYRAIDRIGFPTGFCRRDIGSRALEAPAPSGV</sequence>
<dbReference type="InterPro" id="IPR000115">
    <property type="entry name" value="PRibGlycinamide_synth"/>
</dbReference>
<evidence type="ECO:0000313" key="18">
    <source>
        <dbReference type="Proteomes" id="UP001279553"/>
    </source>
</evidence>
<dbReference type="InterPro" id="IPR011054">
    <property type="entry name" value="Rudment_hybrid_motif"/>
</dbReference>
<dbReference type="PANTHER" id="PTHR43472">
    <property type="entry name" value="PHOSPHORIBOSYLAMINE--GLYCINE LIGASE"/>
    <property type="match status" value="1"/>
</dbReference>
<dbReference type="RefSeq" id="WP_319613438.1">
    <property type="nucleotide sequence ID" value="NZ_JAWXYB010000018.1"/>
</dbReference>
<evidence type="ECO:0000259" key="16">
    <source>
        <dbReference type="PROSITE" id="PS50975"/>
    </source>
</evidence>
<dbReference type="SUPFAM" id="SSF52440">
    <property type="entry name" value="PreATP-grasp domain"/>
    <property type="match status" value="1"/>
</dbReference>
<keyword evidence="5 14" id="KW-0436">Ligase</keyword>
<evidence type="ECO:0000256" key="2">
    <source>
        <dbReference type="ARBA" id="ARBA00001946"/>
    </source>
</evidence>
<proteinExistence type="inferred from homology"/>
<dbReference type="InterPro" id="IPR020560">
    <property type="entry name" value="PRibGlycinamide_synth_C-dom"/>
</dbReference>
<reference evidence="17 18" key="1">
    <citation type="submission" date="2023-11" db="EMBL/GenBank/DDBJ databases">
        <title>MicrobeMod: A computational toolkit for identifying prokaryotic methylation and restriction-modification with nanopore sequencing.</title>
        <authorList>
            <person name="Crits-Christoph A."/>
            <person name="Kang S.C."/>
            <person name="Lee H."/>
            <person name="Ostrov N."/>
        </authorList>
    </citation>
    <scope>NUCLEOTIDE SEQUENCE [LARGE SCALE GENOMIC DNA]</scope>
    <source>
        <strain evidence="17 18">DSMZ 700</strain>
    </source>
</reference>
<dbReference type="GO" id="GO:0006189">
    <property type="term" value="P:'de novo' IMP biosynthetic process"/>
    <property type="evidence" value="ECO:0007669"/>
    <property type="project" value="UniProtKB-UniRule"/>
</dbReference>
<dbReference type="Proteomes" id="UP001279553">
    <property type="component" value="Unassembled WGS sequence"/>
</dbReference>
<evidence type="ECO:0000256" key="12">
    <source>
        <dbReference type="ARBA" id="ARBA00042242"/>
    </source>
</evidence>
<dbReference type="AlphaFoldDB" id="A0AAW9DN68"/>
<evidence type="ECO:0000256" key="8">
    <source>
        <dbReference type="ARBA" id="ARBA00022755"/>
    </source>
</evidence>
<dbReference type="GO" id="GO:0005524">
    <property type="term" value="F:ATP binding"/>
    <property type="evidence" value="ECO:0007669"/>
    <property type="project" value="UniProtKB-UniRule"/>
</dbReference>
<keyword evidence="18" id="KW-1185">Reference proteome</keyword>
<dbReference type="PANTHER" id="PTHR43472:SF1">
    <property type="entry name" value="PHOSPHORIBOSYLAMINE--GLYCINE LIGASE, CHLOROPLASTIC"/>
    <property type="match status" value="1"/>
</dbReference>
<evidence type="ECO:0000256" key="5">
    <source>
        <dbReference type="ARBA" id="ARBA00022598"/>
    </source>
</evidence>
<dbReference type="GO" id="GO:0009113">
    <property type="term" value="P:purine nucleobase biosynthetic process"/>
    <property type="evidence" value="ECO:0007669"/>
    <property type="project" value="InterPro"/>
</dbReference>
<protein>
    <recommendedName>
        <fullName evidence="4 14">Phosphoribosylamine--glycine ligase</fullName>
        <ecNumber evidence="4 14">6.3.4.13</ecNumber>
    </recommendedName>
    <alternativeName>
        <fullName evidence="14">GARS</fullName>
    </alternativeName>
    <alternativeName>
        <fullName evidence="12 14">Glycinamide ribonucleotide synthetase</fullName>
    </alternativeName>
    <alternativeName>
        <fullName evidence="13 14">Phosphoribosylglycinamide synthetase</fullName>
    </alternativeName>
</protein>
<dbReference type="FunFam" id="3.40.50.20:FF:000006">
    <property type="entry name" value="Phosphoribosylamine--glycine ligase, chloroplastic"/>
    <property type="match status" value="1"/>
</dbReference>
<dbReference type="GO" id="GO:0004637">
    <property type="term" value="F:phosphoribosylamine-glycine ligase activity"/>
    <property type="evidence" value="ECO:0007669"/>
    <property type="project" value="UniProtKB-UniRule"/>
</dbReference>
<dbReference type="InterPro" id="IPR020562">
    <property type="entry name" value="PRibGlycinamide_synth_N"/>
</dbReference>
<dbReference type="PROSITE" id="PS50975">
    <property type="entry name" value="ATP_GRASP"/>
    <property type="match status" value="1"/>
</dbReference>
<dbReference type="InterPro" id="IPR020559">
    <property type="entry name" value="PRibGlycinamide_synth_CS"/>
</dbReference>
<dbReference type="SUPFAM" id="SSF51246">
    <property type="entry name" value="Rudiment single hybrid motif"/>
    <property type="match status" value="1"/>
</dbReference>
<evidence type="ECO:0000256" key="11">
    <source>
        <dbReference type="ARBA" id="ARBA00038345"/>
    </source>
</evidence>
<comment type="catalytic activity">
    <reaction evidence="14">
        <text>5-phospho-beta-D-ribosylamine + glycine + ATP = N(1)-(5-phospho-beta-D-ribosyl)glycinamide + ADP + phosphate + H(+)</text>
        <dbReference type="Rhea" id="RHEA:17453"/>
        <dbReference type="ChEBI" id="CHEBI:15378"/>
        <dbReference type="ChEBI" id="CHEBI:30616"/>
        <dbReference type="ChEBI" id="CHEBI:43474"/>
        <dbReference type="ChEBI" id="CHEBI:57305"/>
        <dbReference type="ChEBI" id="CHEBI:58681"/>
        <dbReference type="ChEBI" id="CHEBI:143788"/>
        <dbReference type="ChEBI" id="CHEBI:456216"/>
        <dbReference type="EC" id="6.3.4.13"/>
    </reaction>
</comment>
<dbReference type="InterPro" id="IPR020561">
    <property type="entry name" value="PRibGlycinamid_synth_ATP-grasp"/>
</dbReference>
<dbReference type="Pfam" id="PF02844">
    <property type="entry name" value="GARS_N"/>
    <property type="match status" value="1"/>
</dbReference>
<evidence type="ECO:0000256" key="3">
    <source>
        <dbReference type="ARBA" id="ARBA00005174"/>
    </source>
</evidence>
<comment type="pathway">
    <text evidence="3 14">Purine metabolism; IMP biosynthesis via de novo pathway; N(1)-(5-phospho-D-ribosyl)glycinamide from 5-phospho-alpha-D-ribose 1-diphosphate: step 2/2.</text>
</comment>
<dbReference type="Gene3D" id="3.90.600.10">
    <property type="entry name" value="Phosphoribosylglycinamide synthetase, C-terminal domain"/>
    <property type="match status" value="1"/>
</dbReference>
<dbReference type="InterPro" id="IPR011761">
    <property type="entry name" value="ATP-grasp"/>
</dbReference>
<organism evidence="17 18">
    <name type="scientific">Acidiphilium acidophilum</name>
    <name type="common">Thiobacillus acidophilus</name>
    <dbReference type="NCBI Taxonomy" id="76588"/>
    <lineage>
        <taxon>Bacteria</taxon>
        <taxon>Pseudomonadati</taxon>
        <taxon>Pseudomonadota</taxon>
        <taxon>Alphaproteobacteria</taxon>
        <taxon>Acetobacterales</taxon>
        <taxon>Acidocellaceae</taxon>
        <taxon>Acidiphilium</taxon>
    </lineage>
</organism>
<keyword evidence="8 14" id="KW-0658">Purine biosynthesis</keyword>
<comment type="cofactor">
    <cofactor evidence="2">
        <name>Mg(2+)</name>
        <dbReference type="ChEBI" id="CHEBI:18420"/>
    </cofactor>
</comment>